<reference evidence="4 5" key="1">
    <citation type="submission" date="2018-08" db="EMBL/GenBank/DDBJ databases">
        <title>Genome analysis of the thermophilic bacterium of the candidate phylum Aminicenantes from deep subsurface aquifer revealed its physiology and ecological role.</title>
        <authorList>
            <person name="Kadnikov V.V."/>
            <person name="Mardanov A.V."/>
            <person name="Beletsky A.V."/>
            <person name="Karnachuk O.V."/>
            <person name="Ravin N.V."/>
        </authorList>
    </citation>
    <scope>NUCLEOTIDE SEQUENCE [LARGE SCALE GENOMIC DNA]</scope>
    <source>
        <strain evidence="4">BY38</strain>
    </source>
</reference>
<accession>A0A3E2BMY5</accession>
<dbReference type="PANTHER" id="PTHR44591:SF18">
    <property type="entry name" value="REGULATORY PROTEIN"/>
    <property type="match status" value="1"/>
</dbReference>
<dbReference type="Gene3D" id="3.40.50.2300">
    <property type="match status" value="1"/>
</dbReference>
<dbReference type="GO" id="GO:0000160">
    <property type="term" value="P:phosphorelay signal transduction system"/>
    <property type="evidence" value="ECO:0007669"/>
    <property type="project" value="InterPro"/>
</dbReference>
<dbReference type="SMART" id="SM00448">
    <property type="entry name" value="REC"/>
    <property type="match status" value="1"/>
</dbReference>
<dbReference type="Pfam" id="PF00072">
    <property type="entry name" value="Response_reg"/>
    <property type="match status" value="1"/>
</dbReference>
<dbReference type="Proteomes" id="UP000257323">
    <property type="component" value="Unassembled WGS sequence"/>
</dbReference>
<feature type="modified residue" description="4-aspartylphosphate" evidence="2">
    <location>
        <position position="52"/>
    </location>
</feature>
<feature type="domain" description="Response regulatory" evidence="3">
    <location>
        <begin position="3"/>
        <end position="115"/>
    </location>
</feature>
<dbReference type="InterPro" id="IPR001789">
    <property type="entry name" value="Sig_transdc_resp-reg_receiver"/>
</dbReference>
<dbReference type="AlphaFoldDB" id="A0A3E2BMY5"/>
<evidence type="ECO:0000313" key="5">
    <source>
        <dbReference type="Proteomes" id="UP000257323"/>
    </source>
</evidence>
<organism evidence="4 5">
    <name type="scientific">Candidatus Saccharicenans subterraneus</name>
    <dbReference type="NCBI Taxonomy" id="2508984"/>
    <lineage>
        <taxon>Bacteria</taxon>
        <taxon>Candidatus Aminicenantota</taxon>
        <taxon>Candidatus Aminicenantia</taxon>
        <taxon>Candidatus Aminicenantales</taxon>
        <taxon>Candidatus Saccharicenantaceae</taxon>
        <taxon>Candidatus Saccharicenans</taxon>
    </lineage>
</organism>
<keyword evidence="1 2" id="KW-0597">Phosphoprotein</keyword>
<evidence type="ECO:0000313" key="4">
    <source>
        <dbReference type="EMBL" id="RFT16091.1"/>
    </source>
</evidence>
<evidence type="ECO:0000256" key="2">
    <source>
        <dbReference type="PROSITE-ProRule" id="PRU00169"/>
    </source>
</evidence>
<dbReference type="InterPro" id="IPR011006">
    <property type="entry name" value="CheY-like_superfamily"/>
</dbReference>
<evidence type="ECO:0000256" key="1">
    <source>
        <dbReference type="ARBA" id="ARBA00022553"/>
    </source>
</evidence>
<proteinExistence type="predicted"/>
<evidence type="ECO:0000259" key="3">
    <source>
        <dbReference type="PROSITE" id="PS50110"/>
    </source>
</evidence>
<gene>
    <name evidence="4" type="ORF">OP8BY_2097</name>
</gene>
<dbReference type="InterPro" id="IPR050595">
    <property type="entry name" value="Bact_response_regulator"/>
</dbReference>
<comment type="caution">
    <text evidence="4">The sequence shown here is derived from an EMBL/GenBank/DDBJ whole genome shotgun (WGS) entry which is preliminary data.</text>
</comment>
<protein>
    <submittedName>
        <fullName evidence="4">Response regulator</fullName>
    </submittedName>
</protein>
<dbReference type="EMBL" id="QUAH01000005">
    <property type="protein sequence ID" value="RFT16091.1"/>
    <property type="molecule type" value="Genomic_DNA"/>
</dbReference>
<sequence>MKKILLVEDDKSLSLLYQEELSREGYEVVLAADAESALELVRSGGFDLIITDIRMPGKDGIELISSIMGMRKDIPIIINTAYQSYKGDFMTWAADAYLIKSSSLDELKTKIRELLAD</sequence>
<name>A0A3E2BMY5_9BACT</name>
<dbReference type="SUPFAM" id="SSF52172">
    <property type="entry name" value="CheY-like"/>
    <property type="match status" value="1"/>
</dbReference>
<dbReference type="PANTHER" id="PTHR44591">
    <property type="entry name" value="STRESS RESPONSE REGULATOR PROTEIN 1"/>
    <property type="match status" value="1"/>
</dbReference>
<dbReference type="PROSITE" id="PS50110">
    <property type="entry name" value="RESPONSE_REGULATORY"/>
    <property type="match status" value="1"/>
</dbReference>